<evidence type="ECO:0000256" key="1">
    <source>
        <dbReference type="SAM" id="Phobius"/>
    </source>
</evidence>
<dbReference type="Pfam" id="PF05006">
    <property type="entry name" value="PIF3"/>
    <property type="match status" value="1"/>
</dbReference>
<dbReference type="InterPro" id="IPR007703">
    <property type="entry name" value="PIF3"/>
</dbReference>
<name>A0A346TPR6_9ABAC</name>
<sequence length="207" mass="23112">MGSFVDFVIVLIALVVVCAFVMRGVSMLNRAQHDDEPIDDSTDTKMRLVYEKHALVNCAETRLPCTTDRQCYDNCLNTNLTSDIHCDEGFCTARVPFVGGHRPDDFVCDPKLGLLNVFTASEFVVTQLCISTYRDLVDDLGDPRPYLCDSGGRLDIDLVTRQFTVDDCVCASGFTRMLFSQGALTRAIPVCVPNRSVQLYSRIYELT</sequence>
<dbReference type="RefSeq" id="YP_010796588.1">
    <property type="nucleotide sequence ID" value="NC_076031.1"/>
</dbReference>
<keyword evidence="3" id="KW-1185">Reference proteome</keyword>
<protein>
    <submittedName>
        <fullName evidence="2">PIF-3</fullName>
    </submittedName>
</protein>
<keyword evidence="1" id="KW-0812">Transmembrane</keyword>
<dbReference type="GeneID" id="80534083"/>
<feature type="transmembrane region" description="Helical" evidence="1">
    <location>
        <begin position="6"/>
        <end position="25"/>
    </location>
</feature>
<dbReference type="KEGG" id="vg:80534083"/>
<organism evidence="2 3">
    <name type="scientific">Mythimna unipuncta nucleopolyhedrovirus</name>
    <dbReference type="NCBI Taxonomy" id="447897"/>
    <lineage>
        <taxon>Viruses</taxon>
        <taxon>Viruses incertae sedis</taxon>
        <taxon>Naldaviricetes</taxon>
        <taxon>Lefavirales</taxon>
        <taxon>Baculoviridae</taxon>
        <taxon>Alphabaculovirus</taxon>
    </lineage>
</organism>
<accession>A0A346TPR6</accession>
<reference evidence="2 3" key="1">
    <citation type="submission" date="2018-03" db="EMBL/GenBank/DDBJ databases">
        <title>Complete genome sequence of a second alphabaculovirus from the true armyworm, Mythimna unipuncta.</title>
        <authorList>
            <person name="Harrison R.L."/>
            <person name="Mowery J.D."/>
            <person name="Bauchan G.R."/>
            <person name="Theilmann D.A."/>
            <person name="Erlandson M.A."/>
        </authorList>
    </citation>
    <scope>NUCLEOTIDE SEQUENCE [LARGE SCALE GENOMIC DNA]</scope>
    <source>
        <strain evidence="2 3">KY310</strain>
    </source>
</reference>
<proteinExistence type="predicted"/>
<dbReference type="EMBL" id="MH124167">
    <property type="protein sequence ID" value="AXU41576.1"/>
    <property type="molecule type" value="Genomic_DNA"/>
</dbReference>
<dbReference type="Proteomes" id="UP000501969">
    <property type="component" value="Segment"/>
</dbReference>
<keyword evidence="1" id="KW-0472">Membrane</keyword>
<evidence type="ECO:0000313" key="3">
    <source>
        <dbReference type="Proteomes" id="UP000501969"/>
    </source>
</evidence>
<keyword evidence="1" id="KW-1133">Transmembrane helix</keyword>
<evidence type="ECO:0000313" key="2">
    <source>
        <dbReference type="EMBL" id="AXU41576.1"/>
    </source>
</evidence>